<protein>
    <submittedName>
        <fullName evidence="2">Uncharacterized protein</fullName>
    </submittedName>
</protein>
<keyword evidence="1" id="KW-0472">Membrane</keyword>
<name>A0A8S5QJP4_9CAUD</name>
<reference evidence="2" key="1">
    <citation type="journal article" date="2021" name="Proc. Natl. Acad. Sci. U.S.A.">
        <title>A Catalog of Tens of Thousands of Viruses from Human Metagenomes Reveals Hidden Associations with Chronic Diseases.</title>
        <authorList>
            <person name="Tisza M.J."/>
            <person name="Buck C.B."/>
        </authorList>
    </citation>
    <scope>NUCLEOTIDE SEQUENCE</scope>
    <source>
        <strain evidence="2">CtiOl67</strain>
    </source>
</reference>
<feature type="transmembrane region" description="Helical" evidence="1">
    <location>
        <begin position="20"/>
        <end position="39"/>
    </location>
</feature>
<keyword evidence="1" id="KW-0812">Transmembrane</keyword>
<proteinExistence type="predicted"/>
<evidence type="ECO:0000313" key="2">
    <source>
        <dbReference type="EMBL" id="DAE19051.1"/>
    </source>
</evidence>
<accession>A0A8S5QJP4</accession>
<sequence>MTIKITICTFICLTIITRKIIIYNLISPISIIGTCQLITSFL</sequence>
<keyword evidence="1" id="KW-1133">Transmembrane helix</keyword>
<evidence type="ECO:0000256" key="1">
    <source>
        <dbReference type="SAM" id="Phobius"/>
    </source>
</evidence>
<organism evidence="2">
    <name type="scientific">Siphoviridae sp. ctiOl67</name>
    <dbReference type="NCBI Taxonomy" id="2825622"/>
    <lineage>
        <taxon>Viruses</taxon>
        <taxon>Duplodnaviria</taxon>
        <taxon>Heunggongvirae</taxon>
        <taxon>Uroviricota</taxon>
        <taxon>Caudoviricetes</taxon>
    </lineage>
</organism>
<dbReference type="EMBL" id="BK015666">
    <property type="protein sequence ID" value="DAE19051.1"/>
    <property type="molecule type" value="Genomic_DNA"/>
</dbReference>